<name>A0ABN1ASR7_9SPHN</name>
<evidence type="ECO:0000313" key="6">
    <source>
        <dbReference type="Proteomes" id="UP001500713"/>
    </source>
</evidence>
<keyword evidence="1 3" id="KW-0689">Ribosomal protein</keyword>
<keyword evidence="2 3" id="KW-0687">Ribonucleoprotein</keyword>
<comment type="caution">
    <text evidence="5">The sequence shown here is derived from an EMBL/GenBank/DDBJ whole genome shotgun (WGS) entry which is preliminary data.</text>
</comment>
<dbReference type="HAMAP" id="MF_00385">
    <property type="entry name" value="Ribosomal_bS16"/>
    <property type="match status" value="1"/>
</dbReference>
<dbReference type="EMBL" id="BAAAEM010000003">
    <property type="protein sequence ID" value="GAA0482877.1"/>
    <property type="molecule type" value="Genomic_DNA"/>
</dbReference>
<evidence type="ECO:0000256" key="3">
    <source>
        <dbReference type="HAMAP-Rule" id="MF_00385"/>
    </source>
</evidence>
<feature type="region of interest" description="Disordered" evidence="4">
    <location>
        <begin position="82"/>
        <end position="176"/>
    </location>
</feature>
<feature type="compositionally biased region" description="Basic and acidic residues" evidence="4">
    <location>
        <begin position="95"/>
        <end position="119"/>
    </location>
</feature>
<evidence type="ECO:0000256" key="4">
    <source>
        <dbReference type="SAM" id="MobiDB-lite"/>
    </source>
</evidence>
<dbReference type="NCBIfam" id="TIGR00002">
    <property type="entry name" value="S16"/>
    <property type="match status" value="1"/>
</dbReference>
<feature type="compositionally biased region" description="Acidic residues" evidence="4">
    <location>
        <begin position="158"/>
        <end position="170"/>
    </location>
</feature>
<dbReference type="Proteomes" id="UP001500713">
    <property type="component" value="Unassembled WGS sequence"/>
</dbReference>
<gene>
    <name evidence="3" type="primary">rpsP</name>
    <name evidence="5" type="ORF">GCM10009096_26540</name>
</gene>
<evidence type="ECO:0000313" key="5">
    <source>
        <dbReference type="EMBL" id="GAA0482877.1"/>
    </source>
</evidence>
<proteinExistence type="inferred from homology"/>
<dbReference type="InterPro" id="IPR000307">
    <property type="entry name" value="Ribosomal_bS16"/>
</dbReference>
<sequence>MSVAMRMARGGSKKRPYYKIVIADVRAPRDGKFIERIGSYNPLLAKDDEKRVVLDVDRAKHWLSVGAKPSDRVARFLDAAGLMKREARNNPNKGKPGEKATERAEEKAEKAAAAEEAAKEAAAAPAEEAPAEEAAAEAPAAEEAAADALAEEAKAEEAPAEEAPAAEEATEEKSEG</sequence>
<dbReference type="InterPro" id="IPR023803">
    <property type="entry name" value="Ribosomal_bS16_dom_sf"/>
</dbReference>
<dbReference type="SUPFAM" id="SSF54565">
    <property type="entry name" value="Ribosomal protein S16"/>
    <property type="match status" value="1"/>
</dbReference>
<dbReference type="Pfam" id="PF00886">
    <property type="entry name" value="Ribosomal_S16"/>
    <property type="match status" value="1"/>
</dbReference>
<evidence type="ECO:0000256" key="2">
    <source>
        <dbReference type="ARBA" id="ARBA00023274"/>
    </source>
</evidence>
<reference evidence="5 6" key="1">
    <citation type="journal article" date="2019" name="Int. J. Syst. Evol. Microbiol.">
        <title>The Global Catalogue of Microorganisms (GCM) 10K type strain sequencing project: providing services to taxonomists for standard genome sequencing and annotation.</title>
        <authorList>
            <consortium name="The Broad Institute Genomics Platform"/>
            <consortium name="The Broad Institute Genome Sequencing Center for Infectious Disease"/>
            <person name="Wu L."/>
            <person name="Ma J."/>
        </authorList>
    </citation>
    <scope>NUCLEOTIDE SEQUENCE [LARGE SCALE GENOMIC DNA]</scope>
    <source>
        <strain evidence="5 6">JCM 14162</strain>
    </source>
</reference>
<protein>
    <recommendedName>
        <fullName evidence="3">Small ribosomal subunit protein bS16</fullName>
    </recommendedName>
</protein>
<dbReference type="PANTHER" id="PTHR12919:SF20">
    <property type="entry name" value="SMALL RIBOSOMAL SUBUNIT PROTEIN BS16M"/>
    <property type="match status" value="1"/>
</dbReference>
<dbReference type="PANTHER" id="PTHR12919">
    <property type="entry name" value="30S RIBOSOMAL PROTEIN S16"/>
    <property type="match status" value="1"/>
</dbReference>
<accession>A0ABN1ASR7</accession>
<dbReference type="RefSeq" id="WP_229953310.1">
    <property type="nucleotide sequence ID" value="NZ_BAAAEM010000003.1"/>
</dbReference>
<organism evidence="5 6">
    <name type="scientific">Parasphingorhabdus litoris</name>
    <dbReference type="NCBI Taxonomy" id="394733"/>
    <lineage>
        <taxon>Bacteria</taxon>
        <taxon>Pseudomonadati</taxon>
        <taxon>Pseudomonadota</taxon>
        <taxon>Alphaproteobacteria</taxon>
        <taxon>Sphingomonadales</taxon>
        <taxon>Sphingomonadaceae</taxon>
        <taxon>Parasphingorhabdus</taxon>
    </lineage>
</organism>
<feature type="compositionally biased region" description="Low complexity" evidence="4">
    <location>
        <begin position="136"/>
        <end position="148"/>
    </location>
</feature>
<comment type="similarity">
    <text evidence="3">Belongs to the bacterial ribosomal protein bS16 family.</text>
</comment>
<evidence type="ECO:0000256" key="1">
    <source>
        <dbReference type="ARBA" id="ARBA00022980"/>
    </source>
</evidence>
<keyword evidence="6" id="KW-1185">Reference proteome</keyword>
<dbReference type="Gene3D" id="3.30.1320.10">
    <property type="match status" value="1"/>
</dbReference>